<feature type="region of interest" description="Disordered" evidence="2">
    <location>
        <begin position="52"/>
        <end position="71"/>
    </location>
</feature>
<keyword evidence="5" id="KW-1185">Reference proteome</keyword>
<dbReference type="SUPFAM" id="SSF57701">
    <property type="entry name" value="Zn2/Cys6 DNA-binding domain"/>
    <property type="match status" value="1"/>
</dbReference>
<keyword evidence="1" id="KW-0539">Nucleus</keyword>
<dbReference type="InterPro" id="IPR050797">
    <property type="entry name" value="Carb_Metab_Trans_Reg"/>
</dbReference>
<feature type="compositionally biased region" description="Low complexity" evidence="2">
    <location>
        <begin position="157"/>
        <end position="190"/>
    </location>
</feature>
<evidence type="ECO:0000256" key="2">
    <source>
        <dbReference type="SAM" id="MobiDB-lite"/>
    </source>
</evidence>
<sequence>METSNRSAFLKLRSACDQCHFSKVRCTGEKSGCRRCRNGRRTCHYSASNMGKAVGSRQHKRDNGRSGNLTAPNAEYGAARQLVPDSPSFTDTQNLDFWPQFDANTSEDADLAAFISDLNDTENPNDTNLMCMDGAPNTEFSEIDFLATPESQSGVLSQTPSHSQSSRHSSTSFMSKESPVSSSSTSNYGSTTELTTRIHELSQKLSQSPLALDEILSANAFYLQIIESNIINIPTDPSRMSIILMMIICLTQVLTLFEECIKPGAEKTIFDMENGPILLLGSFQVDLESQRQIRIKIVQKELKRIFSVAGGLTRVLQQHPIAVGLQDHTYRTLLADIQKRVQFLVQIVKNG</sequence>
<dbReference type="InterPro" id="IPR001138">
    <property type="entry name" value="Zn2Cys6_DnaBD"/>
</dbReference>
<name>A0A2V1DTT7_9PLEO</name>
<reference evidence="4 5" key="1">
    <citation type="journal article" date="2018" name="Sci. Rep.">
        <title>Comparative genomics provides insights into the lifestyle and reveals functional heterogeneity of dark septate endophytic fungi.</title>
        <authorList>
            <person name="Knapp D.G."/>
            <person name="Nemeth J.B."/>
            <person name="Barry K."/>
            <person name="Hainaut M."/>
            <person name="Henrissat B."/>
            <person name="Johnson J."/>
            <person name="Kuo A."/>
            <person name="Lim J.H.P."/>
            <person name="Lipzen A."/>
            <person name="Nolan M."/>
            <person name="Ohm R.A."/>
            <person name="Tamas L."/>
            <person name="Grigoriev I.V."/>
            <person name="Spatafora J.W."/>
            <person name="Nagy L.G."/>
            <person name="Kovacs G.M."/>
        </authorList>
    </citation>
    <scope>NUCLEOTIDE SEQUENCE [LARGE SCALE GENOMIC DNA]</scope>
    <source>
        <strain evidence="4 5">DSE2036</strain>
    </source>
</reference>
<dbReference type="CDD" id="cd00067">
    <property type="entry name" value="GAL4"/>
    <property type="match status" value="1"/>
</dbReference>
<feature type="domain" description="Zn(2)-C6 fungal-type" evidence="3">
    <location>
        <begin position="15"/>
        <end position="45"/>
    </location>
</feature>
<accession>A0A2V1DTT7</accession>
<dbReference type="GO" id="GO:0008270">
    <property type="term" value="F:zinc ion binding"/>
    <property type="evidence" value="ECO:0007669"/>
    <property type="project" value="InterPro"/>
</dbReference>
<evidence type="ECO:0000259" key="3">
    <source>
        <dbReference type="PROSITE" id="PS50048"/>
    </source>
</evidence>
<dbReference type="InterPro" id="IPR036864">
    <property type="entry name" value="Zn2-C6_fun-type_DNA-bd_sf"/>
</dbReference>
<dbReference type="OrthoDB" id="2328572at2759"/>
<evidence type="ECO:0000313" key="5">
    <source>
        <dbReference type="Proteomes" id="UP000244855"/>
    </source>
</evidence>
<dbReference type="Gene3D" id="4.10.240.10">
    <property type="entry name" value="Zn(2)-C6 fungal-type DNA-binding domain"/>
    <property type="match status" value="1"/>
</dbReference>
<dbReference type="PANTHER" id="PTHR31668">
    <property type="entry name" value="GLUCOSE TRANSPORT TRANSCRIPTION REGULATOR RGT1-RELATED-RELATED"/>
    <property type="match status" value="1"/>
</dbReference>
<evidence type="ECO:0000256" key="1">
    <source>
        <dbReference type="ARBA" id="ARBA00023242"/>
    </source>
</evidence>
<dbReference type="PROSITE" id="PS00463">
    <property type="entry name" value="ZN2_CY6_FUNGAL_1"/>
    <property type="match status" value="1"/>
</dbReference>
<dbReference type="AlphaFoldDB" id="A0A2V1DTT7"/>
<dbReference type="SMART" id="SM00066">
    <property type="entry name" value="GAL4"/>
    <property type="match status" value="1"/>
</dbReference>
<dbReference type="Proteomes" id="UP000244855">
    <property type="component" value="Unassembled WGS sequence"/>
</dbReference>
<dbReference type="GO" id="GO:0000981">
    <property type="term" value="F:DNA-binding transcription factor activity, RNA polymerase II-specific"/>
    <property type="evidence" value="ECO:0007669"/>
    <property type="project" value="InterPro"/>
</dbReference>
<feature type="region of interest" description="Disordered" evidence="2">
    <location>
        <begin position="150"/>
        <end position="191"/>
    </location>
</feature>
<evidence type="ECO:0000313" key="4">
    <source>
        <dbReference type="EMBL" id="PVI00655.1"/>
    </source>
</evidence>
<protein>
    <recommendedName>
        <fullName evidence="3">Zn(2)-C6 fungal-type domain-containing protein</fullName>
    </recommendedName>
</protein>
<dbReference type="EMBL" id="KZ805370">
    <property type="protein sequence ID" value="PVI00655.1"/>
    <property type="molecule type" value="Genomic_DNA"/>
</dbReference>
<dbReference type="STRING" id="97972.A0A2V1DTT7"/>
<proteinExistence type="predicted"/>
<organism evidence="4 5">
    <name type="scientific">Periconia macrospinosa</name>
    <dbReference type="NCBI Taxonomy" id="97972"/>
    <lineage>
        <taxon>Eukaryota</taxon>
        <taxon>Fungi</taxon>
        <taxon>Dikarya</taxon>
        <taxon>Ascomycota</taxon>
        <taxon>Pezizomycotina</taxon>
        <taxon>Dothideomycetes</taxon>
        <taxon>Pleosporomycetidae</taxon>
        <taxon>Pleosporales</taxon>
        <taxon>Massarineae</taxon>
        <taxon>Periconiaceae</taxon>
        <taxon>Periconia</taxon>
    </lineage>
</organism>
<gene>
    <name evidence="4" type="ORF">DM02DRAFT_671864</name>
</gene>
<dbReference type="Pfam" id="PF00172">
    <property type="entry name" value="Zn_clus"/>
    <property type="match status" value="1"/>
</dbReference>
<dbReference type="PROSITE" id="PS50048">
    <property type="entry name" value="ZN2_CY6_FUNGAL_2"/>
    <property type="match status" value="1"/>
</dbReference>